<accession>A0A8H4TXH4</accession>
<comment type="similarity">
    <text evidence="2">Belongs to the SNF5 family.</text>
</comment>
<organism evidence="7 8">
    <name type="scientific">Fusarium sarcochroum</name>
    <dbReference type="NCBI Taxonomy" id="1208366"/>
    <lineage>
        <taxon>Eukaryota</taxon>
        <taxon>Fungi</taxon>
        <taxon>Dikarya</taxon>
        <taxon>Ascomycota</taxon>
        <taxon>Pezizomycotina</taxon>
        <taxon>Sordariomycetes</taxon>
        <taxon>Hypocreomycetidae</taxon>
        <taxon>Hypocreales</taxon>
        <taxon>Nectriaceae</taxon>
        <taxon>Fusarium</taxon>
        <taxon>Fusarium lateritium species complex</taxon>
    </lineage>
</organism>
<feature type="compositionally biased region" description="Polar residues" evidence="6">
    <location>
        <begin position="574"/>
        <end position="583"/>
    </location>
</feature>
<dbReference type="InterPro" id="IPR006939">
    <property type="entry name" value="SNF5"/>
</dbReference>
<reference evidence="7" key="2">
    <citation type="submission" date="2020-05" db="EMBL/GenBank/DDBJ databases">
        <authorList>
            <person name="Kim H.-S."/>
            <person name="Proctor R.H."/>
            <person name="Brown D.W."/>
        </authorList>
    </citation>
    <scope>NUCLEOTIDE SEQUENCE</scope>
    <source>
        <strain evidence="7">NRRL 20472</strain>
    </source>
</reference>
<feature type="compositionally biased region" description="Basic and acidic residues" evidence="6">
    <location>
        <begin position="493"/>
        <end position="505"/>
    </location>
</feature>
<proteinExistence type="inferred from homology"/>
<protein>
    <submittedName>
        <fullName evidence="7">Uncharacterized protein</fullName>
    </submittedName>
</protein>
<feature type="region of interest" description="Disordered" evidence="6">
    <location>
        <begin position="529"/>
        <end position="609"/>
    </location>
</feature>
<comment type="caution">
    <text evidence="7">The sequence shown here is derived from an EMBL/GenBank/DDBJ whole genome shotgun (WGS) entry which is preliminary data.</text>
</comment>
<gene>
    <name evidence="7" type="ORF">FSARC_6437</name>
</gene>
<evidence type="ECO:0000313" key="8">
    <source>
        <dbReference type="Proteomes" id="UP000622797"/>
    </source>
</evidence>
<dbReference type="AlphaFoldDB" id="A0A8H4TXH4"/>
<evidence type="ECO:0000256" key="4">
    <source>
        <dbReference type="ARBA" id="ARBA00023163"/>
    </source>
</evidence>
<feature type="region of interest" description="Disordered" evidence="6">
    <location>
        <begin position="116"/>
        <end position="138"/>
    </location>
</feature>
<evidence type="ECO:0000313" key="7">
    <source>
        <dbReference type="EMBL" id="KAF4965804.1"/>
    </source>
</evidence>
<keyword evidence="4" id="KW-0804">Transcription</keyword>
<evidence type="ECO:0000256" key="6">
    <source>
        <dbReference type="SAM" id="MobiDB-lite"/>
    </source>
</evidence>
<evidence type="ECO:0000256" key="2">
    <source>
        <dbReference type="ARBA" id="ARBA00010239"/>
    </source>
</evidence>
<dbReference type="GO" id="GO:0006338">
    <property type="term" value="P:chromatin remodeling"/>
    <property type="evidence" value="ECO:0007669"/>
    <property type="project" value="InterPro"/>
</dbReference>
<feature type="compositionally biased region" description="Low complexity" evidence="6">
    <location>
        <begin position="448"/>
        <end position="473"/>
    </location>
</feature>
<feature type="region of interest" description="Disordered" evidence="6">
    <location>
        <begin position="369"/>
        <end position="393"/>
    </location>
</feature>
<evidence type="ECO:0000256" key="1">
    <source>
        <dbReference type="ARBA" id="ARBA00004123"/>
    </source>
</evidence>
<dbReference type="OrthoDB" id="515064at2759"/>
<dbReference type="Pfam" id="PF04855">
    <property type="entry name" value="SNF5"/>
    <property type="match status" value="1"/>
</dbReference>
<comment type="subcellular location">
    <subcellularLocation>
        <location evidence="1">Nucleus</location>
    </subcellularLocation>
</comment>
<dbReference type="PANTHER" id="PTHR10019">
    <property type="entry name" value="SNF5"/>
    <property type="match status" value="1"/>
</dbReference>
<keyword evidence="5" id="KW-0539">Nucleus</keyword>
<feature type="compositionally biased region" description="Low complexity" evidence="6">
    <location>
        <begin position="1"/>
        <end position="22"/>
    </location>
</feature>
<feature type="compositionally biased region" description="Acidic residues" evidence="6">
    <location>
        <begin position="437"/>
        <end position="447"/>
    </location>
</feature>
<evidence type="ECO:0000256" key="5">
    <source>
        <dbReference type="ARBA" id="ARBA00023242"/>
    </source>
</evidence>
<dbReference type="Proteomes" id="UP000622797">
    <property type="component" value="Unassembled WGS sequence"/>
</dbReference>
<reference evidence="7" key="1">
    <citation type="journal article" date="2020" name="BMC Genomics">
        <title>Correction to: Identification and distribution of gene clusters required for synthesis of sphingolipid metabolism inhibitors in diverse species of the filamentous fungus Fusarium.</title>
        <authorList>
            <person name="Kim H.S."/>
            <person name="Lohmar J.M."/>
            <person name="Busman M."/>
            <person name="Brown D.W."/>
            <person name="Naumann T.A."/>
            <person name="Divon H.H."/>
            <person name="Lysoe E."/>
            <person name="Uhlig S."/>
            <person name="Proctor R.H."/>
        </authorList>
    </citation>
    <scope>NUCLEOTIDE SEQUENCE</scope>
    <source>
        <strain evidence="7">NRRL 20472</strain>
    </source>
</reference>
<feature type="compositionally biased region" description="Pro residues" evidence="6">
    <location>
        <begin position="591"/>
        <end position="609"/>
    </location>
</feature>
<feature type="region of interest" description="Disordered" evidence="6">
    <location>
        <begin position="424"/>
        <end position="512"/>
    </location>
</feature>
<name>A0A8H4TXH4_9HYPO</name>
<keyword evidence="8" id="KW-1185">Reference proteome</keyword>
<sequence>MAAQPSASTAPATGPASTATSGSDKDASSSDSPSSMPVRTKETHDKLMVERYITRDAIAAAALGGQLDQTRKIMSDTRDKIQEYRQVRTDYRQWFPPSRLYGEGYNGFANGYTENQGPSRIIYPSQKQRPGQRTTPPLKYKRKDMLKQAEQHEELVPLRLEVEWDKIKLRDTFTWNLHERLLQVELFAAQLVEDMGLKAPASQPVYEQVVHQMREQLNDFYPFVYSEDDALDPELPYSAYKNDEMRILIKLNITIGQHTLVDQFEWEINNPSNSPEDFAANMARDLSLSGEFTTAIAHCIREQTQLFTRSLYSVGHPFDGRPVEDPDLVGAFLQTPLPTVFRPQQQAKEYAPYLYELSEADLERNETIFSREQRRQKRSINRRGGPQLPDLRERQRTIRTLIVSSVLPGAAATVEDSRLYKRAAGPRTKRVVRDGEISDSDDSEDSAPDSPAPSQITGGTARTRGMRGAASAAQQRMANLGRSETPEASAITHHHETRTSRRFREETEEPSQMIVTLKVSREKLRRLMNRDYRDLRTPSQTPVPVPFPRAPSASAPSRSMPPPPSTPSIATPHATHTPSSSFPPGQLGRLPAPPPVPGQAQPPSPPPPEWLVNALKELEKTYNRGDRFEAMMKYSYLDPITELPIQTQPLPEGVKYAWLPRIRCLDCTTKLYTPGPDMTVQKFEAHLEFSGHKNAVARRVAREGRP</sequence>
<feature type="region of interest" description="Disordered" evidence="6">
    <location>
        <begin position="1"/>
        <end position="43"/>
    </location>
</feature>
<feature type="compositionally biased region" description="Polar residues" evidence="6">
    <location>
        <begin position="125"/>
        <end position="135"/>
    </location>
</feature>
<keyword evidence="3" id="KW-0805">Transcription regulation</keyword>
<dbReference type="EMBL" id="JABEXW010000327">
    <property type="protein sequence ID" value="KAF4965804.1"/>
    <property type="molecule type" value="Genomic_DNA"/>
</dbReference>
<dbReference type="GO" id="GO:0000228">
    <property type="term" value="C:nuclear chromosome"/>
    <property type="evidence" value="ECO:0007669"/>
    <property type="project" value="InterPro"/>
</dbReference>
<evidence type="ECO:0000256" key="3">
    <source>
        <dbReference type="ARBA" id="ARBA00023015"/>
    </source>
</evidence>